<dbReference type="EMBL" id="JACKXE010000001">
    <property type="protein sequence ID" value="MBB6627961.1"/>
    <property type="molecule type" value="Genomic_DNA"/>
</dbReference>
<dbReference type="CDD" id="cd07812">
    <property type="entry name" value="SRPBCC"/>
    <property type="match status" value="1"/>
</dbReference>
<dbReference type="Gene3D" id="3.30.530.20">
    <property type="match status" value="1"/>
</dbReference>
<reference evidence="1 2" key="1">
    <citation type="submission" date="2020-08" db="EMBL/GenBank/DDBJ databases">
        <authorList>
            <person name="Seo M.-J."/>
        </authorList>
    </citation>
    <scope>NUCLEOTIDE SEQUENCE [LARGE SCALE GENOMIC DNA]</scope>
    <source>
        <strain evidence="1 2">KIGAM211</strain>
    </source>
</reference>
<organism evidence="1 2">
    <name type="scientific">Nocardioides luti</name>
    <dbReference type="NCBI Taxonomy" id="2761101"/>
    <lineage>
        <taxon>Bacteria</taxon>
        <taxon>Bacillati</taxon>
        <taxon>Actinomycetota</taxon>
        <taxon>Actinomycetes</taxon>
        <taxon>Propionibacteriales</taxon>
        <taxon>Nocardioidaceae</taxon>
        <taxon>Nocardioides</taxon>
    </lineage>
</organism>
<dbReference type="AlphaFoldDB" id="A0A7X0RGM7"/>
<comment type="caution">
    <text evidence="1">The sequence shown here is derived from an EMBL/GenBank/DDBJ whole genome shotgun (WGS) entry which is preliminary data.</text>
</comment>
<dbReference type="Pfam" id="PF10604">
    <property type="entry name" value="Polyketide_cyc2"/>
    <property type="match status" value="1"/>
</dbReference>
<evidence type="ECO:0000313" key="2">
    <source>
        <dbReference type="Proteomes" id="UP000523955"/>
    </source>
</evidence>
<proteinExistence type="predicted"/>
<dbReference type="RefSeq" id="WP_185253061.1">
    <property type="nucleotide sequence ID" value="NZ_JACKXE010000001.1"/>
</dbReference>
<keyword evidence="2" id="KW-1185">Reference proteome</keyword>
<dbReference type="InterPro" id="IPR023393">
    <property type="entry name" value="START-like_dom_sf"/>
</dbReference>
<dbReference type="InterPro" id="IPR019587">
    <property type="entry name" value="Polyketide_cyclase/dehydratase"/>
</dbReference>
<protein>
    <submittedName>
        <fullName evidence="1">SRPBCC family protein</fullName>
    </submittedName>
</protein>
<name>A0A7X0RGM7_9ACTN</name>
<sequence length="159" mass="17695">MTATTSPIEALEETIEVAAPPATVWSLVSDVKRMASWSPQVVRTFVRGGGPVHLGTRTFNINHKGLLVWPTQAKVVRFEPDREFAIRVKDNYTIWSFTLEPTATGGTTITQRRETPDGISSISLKLTDKVLGGQRDFSAELRRGMRQTLERIKAEAERG</sequence>
<evidence type="ECO:0000313" key="1">
    <source>
        <dbReference type="EMBL" id="MBB6627961.1"/>
    </source>
</evidence>
<dbReference type="Proteomes" id="UP000523955">
    <property type="component" value="Unassembled WGS sequence"/>
</dbReference>
<accession>A0A7X0RGM7</accession>
<gene>
    <name evidence="1" type="ORF">H5V45_11600</name>
</gene>
<dbReference type="SUPFAM" id="SSF55961">
    <property type="entry name" value="Bet v1-like"/>
    <property type="match status" value="1"/>
</dbReference>